<dbReference type="PATRIC" id="fig|989403.3.peg.4746"/>
<dbReference type="Gene3D" id="3.40.50.300">
    <property type="entry name" value="P-loop containing nucleotide triphosphate hydrolases"/>
    <property type="match status" value="1"/>
</dbReference>
<keyword evidence="2" id="KW-0645">Protease</keyword>
<name>A0A165T4A5_9HYPH</name>
<gene>
    <name evidence="2" type="primary">lon_2</name>
    <name evidence="2" type="ORF">PsAD2_04333</name>
</gene>
<dbReference type="InterPro" id="IPR011704">
    <property type="entry name" value="ATPase_dyneun-rel_AAA"/>
</dbReference>
<accession>A0A165T4A5</accession>
<dbReference type="InterPro" id="IPR003593">
    <property type="entry name" value="AAA+_ATPase"/>
</dbReference>
<dbReference type="GO" id="GO:0016887">
    <property type="term" value="F:ATP hydrolysis activity"/>
    <property type="evidence" value="ECO:0007669"/>
    <property type="project" value="InterPro"/>
</dbReference>
<dbReference type="AlphaFoldDB" id="A0A165T4A5"/>
<dbReference type="CDD" id="cd00009">
    <property type="entry name" value="AAA"/>
    <property type="match status" value="1"/>
</dbReference>
<dbReference type="GO" id="GO:0006508">
    <property type="term" value="P:proteolysis"/>
    <property type="evidence" value="ECO:0007669"/>
    <property type="project" value="UniProtKB-KW"/>
</dbReference>
<dbReference type="SUPFAM" id="SSF52540">
    <property type="entry name" value="P-loop containing nucleoside triphosphate hydrolases"/>
    <property type="match status" value="1"/>
</dbReference>
<dbReference type="InterPro" id="IPR027417">
    <property type="entry name" value="P-loop_NTPase"/>
</dbReference>
<dbReference type="GO" id="GO:0005524">
    <property type="term" value="F:ATP binding"/>
    <property type="evidence" value="ECO:0007669"/>
    <property type="project" value="InterPro"/>
</dbReference>
<feature type="domain" description="AAA+ ATPase" evidence="1">
    <location>
        <begin position="54"/>
        <end position="218"/>
    </location>
</feature>
<dbReference type="PANTHER" id="PTHR42759:SF1">
    <property type="entry name" value="MAGNESIUM-CHELATASE SUBUNIT CHLD"/>
    <property type="match status" value="1"/>
</dbReference>
<dbReference type="EMBL" id="LMCB01000152">
    <property type="protein sequence ID" value="KZL05408.1"/>
    <property type="molecule type" value="Genomic_DNA"/>
</dbReference>
<dbReference type="SMART" id="SM00382">
    <property type="entry name" value="AAA"/>
    <property type="match status" value="1"/>
</dbReference>
<comment type="caution">
    <text evidence="2">The sequence shown here is derived from an EMBL/GenBank/DDBJ whole genome shotgun (WGS) entry which is preliminary data.</text>
</comment>
<keyword evidence="3" id="KW-1185">Reference proteome</keyword>
<dbReference type="STRING" id="989403.SAMN05421798_101924"/>
<dbReference type="EC" id="3.4.21.53" evidence="2"/>
<dbReference type="Pfam" id="PF07728">
    <property type="entry name" value="AAA_5"/>
    <property type="match status" value="1"/>
</dbReference>
<protein>
    <submittedName>
        <fullName evidence="2">Lon protease</fullName>
        <ecNumber evidence="2">3.4.21.53</ecNumber>
    </submittedName>
</protein>
<proteinExistence type="predicted"/>
<dbReference type="Proteomes" id="UP000076577">
    <property type="component" value="Unassembled WGS sequence"/>
</dbReference>
<reference evidence="2 3" key="1">
    <citation type="journal article" date="2016" name="Front. Microbiol.">
        <title>Comparative Genomic Analysis Reveals a Diverse Repertoire of Genes Involved in Prokaryote-Eukaryote Interactions within the Pseudovibrio Genus.</title>
        <authorList>
            <person name="Romano S."/>
            <person name="Fernandez-Guerra A."/>
            <person name="Reen F.J."/>
            <person name="Glockner F.O."/>
            <person name="Crowley S.P."/>
            <person name="O'Sullivan O."/>
            <person name="Cotter P.D."/>
            <person name="Adams C."/>
            <person name="Dobson A.D."/>
            <person name="O'Gara F."/>
        </authorList>
    </citation>
    <scope>NUCLEOTIDE SEQUENCE [LARGE SCALE GENOMIC DNA]</scope>
    <source>
        <strain evidence="2 3">Ad2</strain>
    </source>
</reference>
<keyword evidence="2" id="KW-0378">Hydrolase</keyword>
<dbReference type="GO" id="GO:0004252">
    <property type="term" value="F:serine-type endopeptidase activity"/>
    <property type="evidence" value="ECO:0007669"/>
    <property type="project" value="UniProtKB-EC"/>
</dbReference>
<evidence type="ECO:0000313" key="3">
    <source>
        <dbReference type="Proteomes" id="UP000076577"/>
    </source>
</evidence>
<dbReference type="InterPro" id="IPR050764">
    <property type="entry name" value="CbbQ/NirQ/NorQ/GpvN"/>
</dbReference>
<organism evidence="2 3">
    <name type="scientific">Pseudovibrio axinellae</name>
    <dbReference type="NCBI Taxonomy" id="989403"/>
    <lineage>
        <taxon>Bacteria</taxon>
        <taxon>Pseudomonadati</taxon>
        <taxon>Pseudomonadota</taxon>
        <taxon>Alphaproteobacteria</taxon>
        <taxon>Hyphomicrobiales</taxon>
        <taxon>Stappiaceae</taxon>
        <taxon>Pseudovibrio</taxon>
    </lineage>
</organism>
<evidence type="ECO:0000313" key="2">
    <source>
        <dbReference type="EMBL" id="KZL05408.1"/>
    </source>
</evidence>
<evidence type="ECO:0000259" key="1">
    <source>
        <dbReference type="SMART" id="SM00382"/>
    </source>
</evidence>
<dbReference type="PANTHER" id="PTHR42759">
    <property type="entry name" value="MOXR FAMILY PROTEIN"/>
    <property type="match status" value="1"/>
</dbReference>
<sequence length="312" mass="34854">MKIAEASDLASLFRSYPIWNTLMSISLNYQKLLAEAGYIAGKRLSLAISMAETLERPLLLEGEAGAGKTFVAQSLAKALGRDLIRLQCYEGLDAQQSIYEWNYQRQMLAIALAGKQNNSLEDADLFSSDNLIRRPLLDSISRQQAPVLLIDEVDRADEEFEAFLLEILSEYQVTIPELGAIQAVSKPLVIITSNGVRDISDALRRRCLFQYVEYPDYATELRIIQVHLPQCSLKLASSVAAFVAQLRKEDLNKNPGVAETLDWAAALMGLQITDVAESLEQAYDALFCLLKTKEDQDQIPFSVFERLVARSI</sequence>